<dbReference type="PANTHER" id="PTHR40112">
    <property type="entry name" value="H2HPP ISOMERASE"/>
    <property type="match status" value="1"/>
</dbReference>
<sequence length="131" mass="15107">MSSIFKNFLVNWDDIPRENVSESIERQVIHGDELTIVKLYMKSGACVQTHSHPNEQFTWILTGHIRFQYGENLEHVVDLKLGDVLHLPANIPHNATCIEDTIDFDIFTPTREDWKLPTGNYYFSSTKNGSK</sequence>
<dbReference type="RefSeq" id="WP_099115912.1">
    <property type="nucleotide sequence ID" value="NZ_CAWNQI010000072.1"/>
</dbReference>
<dbReference type="InterPro" id="IPR052535">
    <property type="entry name" value="Bacilysin_H2HPP_isomerase"/>
</dbReference>
<dbReference type="AlphaFoldDB" id="A0A2D0JJN5"/>
<dbReference type="PIRSF" id="PIRSF029883">
    <property type="entry name" value="KdgF"/>
    <property type="match status" value="1"/>
</dbReference>
<comment type="caution">
    <text evidence="2">The sequence shown here is derived from an EMBL/GenBank/DDBJ whole genome shotgun (WGS) entry which is preliminary data.</text>
</comment>
<evidence type="ECO:0000313" key="2">
    <source>
        <dbReference type="EMBL" id="PHM46535.1"/>
    </source>
</evidence>
<dbReference type="InterPro" id="IPR014710">
    <property type="entry name" value="RmlC-like_jellyroll"/>
</dbReference>
<accession>A0A2D0JJN5</accession>
<organism evidence="2 3">
    <name type="scientific">Xenorhabdus miraniensis</name>
    <dbReference type="NCBI Taxonomy" id="351674"/>
    <lineage>
        <taxon>Bacteria</taxon>
        <taxon>Pseudomonadati</taxon>
        <taxon>Pseudomonadota</taxon>
        <taxon>Gammaproteobacteria</taxon>
        <taxon>Enterobacterales</taxon>
        <taxon>Morganellaceae</taxon>
        <taxon>Xenorhabdus</taxon>
    </lineage>
</organism>
<dbReference type="EMBL" id="NITZ01000039">
    <property type="protein sequence ID" value="PHM46535.1"/>
    <property type="molecule type" value="Genomic_DNA"/>
</dbReference>
<feature type="domain" description="Cupin type-2" evidence="1">
    <location>
        <begin position="42"/>
        <end position="101"/>
    </location>
</feature>
<gene>
    <name evidence="2" type="ORF">Xmir_04154</name>
</gene>
<dbReference type="SUPFAM" id="SSF51182">
    <property type="entry name" value="RmlC-like cupins"/>
    <property type="match status" value="1"/>
</dbReference>
<reference evidence="2 3" key="1">
    <citation type="journal article" date="2017" name="Nat. Microbiol.">
        <title>Natural product diversity associated with the nematode symbionts Photorhabdus and Xenorhabdus.</title>
        <authorList>
            <person name="Tobias N.J."/>
            <person name="Wolff H."/>
            <person name="Djahanschiri B."/>
            <person name="Grundmann F."/>
            <person name="Kronenwerth M."/>
            <person name="Shi Y.M."/>
            <person name="Simonyi S."/>
            <person name="Grun P."/>
            <person name="Shapiro-Ilan D."/>
            <person name="Pidot S.J."/>
            <person name="Stinear T.P."/>
            <person name="Ebersberger I."/>
            <person name="Bode H.B."/>
        </authorList>
    </citation>
    <scope>NUCLEOTIDE SEQUENCE [LARGE SCALE GENOMIC DNA]</scope>
    <source>
        <strain evidence="2 3">DSM 17902</strain>
    </source>
</reference>
<proteinExistence type="predicted"/>
<dbReference type="Gene3D" id="2.60.120.10">
    <property type="entry name" value="Jelly Rolls"/>
    <property type="match status" value="1"/>
</dbReference>
<dbReference type="InterPro" id="IPR013096">
    <property type="entry name" value="Cupin_2"/>
</dbReference>
<dbReference type="Pfam" id="PF07883">
    <property type="entry name" value="Cupin_2"/>
    <property type="match status" value="1"/>
</dbReference>
<dbReference type="InterPro" id="IPR025499">
    <property type="entry name" value="KdgF"/>
</dbReference>
<dbReference type="CDD" id="cd02238">
    <property type="entry name" value="cupin_KdgF"/>
    <property type="match status" value="1"/>
</dbReference>
<dbReference type="InterPro" id="IPR011051">
    <property type="entry name" value="RmlC_Cupin_sf"/>
</dbReference>
<protein>
    <recommendedName>
        <fullName evidence="1">Cupin type-2 domain-containing protein</fullName>
    </recommendedName>
</protein>
<evidence type="ECO:0000259" key="1">
    <source>
        <dbReference type="Pfam" id="PF07883"/>
    </source>
</evidence>
<dbReference type="OrthoDB" id="9811153at2"/>
<keyword evidence="3" id="KW-1185">Reference proteome</keyword>
<name>A0A2D0JJN5_9GAMM</name>
<dbReference type="PANTHER" id="PTHR40112:SF1">
    <property type="entry name" value="H2HPP ISOMERASE"/>
    <property type="match status" value="1"/>
</dbReference>
<dbReference type="Proteomes" id="UP000221980">
    <property type="component" value="Unassembled WGS sequence"/>
</dbReference>
<evidence type="ECO:0000313" key="3">
    <source>
        <dbReference type="Proteomes" id="UP000221980"/>
    </source>
</evidence>